<dbReference type="InterPro" id="IPR050791">
    <property type="entry name" value="Aldo-Keto_reductase"/>
</dbReference>
<keyword evidence="1" id="KW-0560">Oxidoreductase</keyword>
<dbReference type="GO" id="GO:0005737">
    <property type="term" value="C:cytoplasm"/>
    <property type="evidence" value="ECO:0007669"/>
    <property type="project" value="TreeGrafter"/>
</dbReference>
<dbReference type="AlphaFoldDB" id="A0A6A5X512"/>
<name>A0A6A5X512_9PLEO</name>
<evidence type="ECO:0000256" key="1">
    <source>
        <dbReference type="ARBA" id="ARBA00023002"/>
    </source>
</evidence>
<evidence type="ECO:0000313" key="3">
    <source>
        <dbReference type="EMBL" id="KAF2008022.1"/>
    </source>
</evidence>
<sequence length="339" mass="37506">MPLPTRQLGKNGPHVSCLGFGAMGLSSGYGAVEDNEARFATLDRALELGATFWDSSDVYADSEDLLRLWFERTGKRDEIFLATKFGVRKGDNGPTFSSTPEYVRDACEKSLKRLGVDKIDLYYCHRVDQKTPIELTVKAMAQLKAEGKIGALGLSEVSASTIRRACAIHHIDAVQFEYSPFALDIETSAIGILQTCRELDVAVVAYSPLGRGFLTGQIKSPDDFEDGDFRKYAPRYSVENFPKNLELVDRLQTLATEKGCTSGQLSLAWLMAQGDDIIPIPGTKKIKYLDENVKAVEVKLSQDELQEIRREIEKVEVVGDRYPPSFEAASFADTPSLDS</sequence>
<protein>
    <submittedName>
        <fullName evidence="3">Aldo/keto reductase</fullName>
    </submittedName>
</protein>
<evidence type="ECO:0000259" key="2">
    <source>
        <dbReference type="Pfam" id="PF00248"/>
    </source>
</evidence>
<dbReference type="InterPro" id="IPR036812">
    <property type="entry name" value="NAD(P)_OxRdtase_dom_sf"/>
</dbReference>
<proteinExistence type="predicted"/>
<reference evidence="3" key="1">
    <citation type="journal article" date="2020" name="Stud. Mycol.">
        <title>101 Dothideomycetes genomes: a test case for predicting lifestyles and emergence of pathogens.</title>
        <authorList>
            <person name="Haridas S."/>
            <person name="Albert R."/>
            <person name="Binder M."/>
            <person name="Bloem J."/>
            <person name="Labutti K."/>
            <person name="Salamov A."/>
            <person name="Andreopoulos B."/>
            <person name="Baker S."/>
            <person name="Barry K."/>
            <person name="Bills G."/>
            <person name="Bluhm B."/>
            <person name="Cannon C."/>
            <person name="Castanera R."/>
            <person name="Culley D."/>
            <person name="Daum C."/>
            <person name="Ezra D."/>
            <person name="Gonzalez J."/>
            <person name="Henrissat B."/>
            <person name="Kuo A."/>
            <person name="Liang C."/>
            <person name="Lipzen A."/>
            <person name="Lutzoni F."/>
            <person name="Magnuson J."/>
            <person name="Mondo S."/>
            <person name="Nolan M."/>
            <person name="Ohm R."/>
            <person name="Pangilinan J."/>
            <person name="Park H.-J."/>
            <person name="Ramirez L."/>
            <person name="Alfaro M."/>
            <person name="Sun H."/>
            <person name="Tritt A."/>
            <person name="Yoshinaga Y."/>
            <person name="Zwiers L.-H."/>
            <person name="Turgeon B."/>
            <person name="Goodwin S."/>
            <person name="Spatafora J."/>
            <person name="Crous P."/>
            <person name="Grigoriev I."/>
        </authorList>
    </citation>
    <scope>NUCLEOTIDE SEQUENCE</scope>
    <source>
        <strain evidence="3">CBS 123094</strain>
    </source>
</reference>
<dbReference type="SUPFAM" id="SSF51430">
    <property type="entry name" value="NAD(P)-linked oxidoreductase"/>
    <property type="match status" value="1"/>
</dbReference>
<dbReference type="GO" id="GO:0016491">
    <property type="term" value="F:oxidoreductase activity"/>
    <property type="evidence" value="ECO:0007669"/>
    <property type="project" value="UniProtKB-KW"/>
</dbReference>
<dbReference type="PANTHER" id="PTHR43625">
    <property type="entry name" value="AFLATOXIN B1 ALDEHYDE REDUCTASE"/>
    <property type="match status" value="1"/>
</dbReference>
<evidence type="ECO:0000313" key="4">
    <source>
        <dbReference type="Proteomes" id="UP000799779"/>
    </source>
</evidence>
<organism evidence="3 4">
    <name type="scientific">Amniculicola lignicola CBS 123094</name>
    <dbReference type="NCBI Taxonomy" id="1392246"/>
    <lineage>
        <taxon>Eukaryota</taxon>
        <taxon>Fungi</taxon>
        <taxon>Dikarya</taxon>
        <taxon>Ascomycota</taxon>
        <taxon>Pezizomycotina</taxon>
        <taxon>Dothideomycetes</taxon>
        <taxon>Pleosporomycetidae</taxon>
        <taxon>Pleosporales</taxon>
        <taxon>Amniculicolaceae</taxon>
        <taxon>Amniculicola</taxon>
    </lineage>
</organism>
<dbReference type="Proteomes" id="UP000799779">
    <property type="component" value="Unassembled WGS sequence"/>
</dbReference>
<dbReference type="InterPro" id="IPR023210">
    <property type="entry name" value="NADP_OxRdtase_dom"/>
</dbReference>
<accession>A0A6A5X512</accession>
<keyword evidence="4" id="KW-1185">Reference proteome</keyword>
<feature type="domain" description="NADP-dependent oxidoreductase" evidence="2">
    <location>
        <begin position="18"/>
        <end position="309"/>
    </location>
</feature>
<dbReference type="Gene3D" id="3.20.20.100">
    <property type="entry name" value="NADP-dependent oxidoreductase domain"/>
    <property type="match status" value="1"/>
</dbReference>
<dbReference type="PANTHER" id="PTHR43625:SF40">
    <property type="entry name" value="ALDO-KETO REDUCTASE YAKC [NADP(+)]"/>
    <property type="match status" value="1"/>
</dbReference>
<dbReference type="EMBL" id="ML977556">
    <property type="protein sequence ID" value="KAF2008022.1"/>
    <property type="molecule type" value="Genomic_DNA"/>
</dbReference>
<dbReference type="OrthoDB" id="37537at2759"/>
<gene>
    <name evidence="3" type="ORF">P154DRAFT_584509</name>
</gene>
<dbReference type="Pfam" id="PF00248">
    <property type="entry name" value="Aldo_ket_red"/>
    <property type="match status" value="1"/>
</dbReference>